<name>A0AB34JYC8_PRYPA</name>
<gene>
    <name evidence="1" type="ORF">AB1Y20_014846</name>
</gene>
<evidence type="ECO:0000313" key="2">
    <source>
        <dbReference type="Proteomes" id="UP001515480"/>
    </source>
</evidence>
<dbReference type="AlphaFoldDB" id="A0AB34JYC8"/>
<keyword evidence="2" id="KW-1185">Reference proteome</keyword>
<protein>
    <submittedName>
        <fullName evidence="1">Uncharacterized protein</fullName>
    </submittedName>
</protein>
<comment type="caution">
    <text evidence="1">The sequence shown here is derived from an EMBL/GenBank/DDBJ whole genome shotgun (WGS) entry which is preliminary data.</text>
</comment>
<dbReference type="Proteomes" id="UP001515480">
    <property type="component" value="Unassembled WGS sequence"/>
</dbReference>
<organism evidence="1 2">
    <name type="scientific">Prymnesium parvum</name>
    <name type="common">Toxic golden alga</name>
    <dbReference type="NCBI Taxonomy" id="97485"/>
    <lineage>
        <taxon>Eukaryota</taxon>
        <taxon>Haptista</taxon>
        <taxon>Haptophyta</taxon>
        <taxon>Prymnesiophyceae</taxon>
        <taxon>Prymnesiales</taxon>
        <taxon>Prymnesiaceae</taxon>
        <taxon>Prymnesium</taxon>
    </lineage>
</organism>
<sequence length="176" mass="18910">MAGSTVGCCGQLVVGWRRHEAPFMKRVAHSAPPRLPPPPPSSSRRTAPCGALLLPLHSLCSGCLASVPMGVLLADGEALCEVCVCATFDHVEQRAAAPPRLALFARREEIELLRPQLPPRDFALLLAVRAGDELRCCECIPRLDVRGRACAFVGFCLRRRVAVVRLGASLAAHEGE</sequence>
<evidence type="ECO:0000313" key="1">
    <source>
        <dbReference type="EMBL" id="KAL1526117.1"/>
    </source>
</evidence>
<reference evidence="1 2" key="1">
    <citation type="journal article" date="2024" name="Science">
        <title>Giant polyketide synthase enzymes in the biosynthesis of giant marine polyether toxins.</title>
        <authorList>
            <person name="Fallon T.R."/>
            <person name="Shende V.V."/>
            <person name="Wierzbicki I.H."/>
            <person name="Pendleton A.L."/>
            <person name="Watervoot N.F."/>
            <person name="Auber R.P."/>
            <person name="Gonzalez D.J."/>
            <person name="Wisecaver J.H."/>
            <person name="Moore B.S."/>
        </authorList>
    </citation>
    <scope>NUCLEOTIDE SEQUENCE [LARGE SCALE GENOMIC DNA]</scope>
    <source>
        <strain evidence="1 2">12B1</strain>
    </source>
</reference>
<proteinExistence type="predicted"/>
<accession>A0AB34JYC8</accession>
<dbReference type="EMBL" id="JBGBPQ010000003">
    <property type="protein sequence ID" value="KAL1526117.1"/>
    <property type="molecule type" value="Genomic_DNA"/>
</dbReference>